<dbReference type="Gene3D" id="2.40.110.10">
    <property type="entry name" value="Butyryl-CoA Dehydrogenase, subunit A, domain 2"/>
    <property type="match status" value="1"/>
</dbReference>
<name>A0A2W7NIL8_9RHOB</name>
<dbReference type="InterPro" id="IPR009100">
    <property type="entry name" value="AcylCoA_DH/oxidase_NM_dom_sf"/>
</dbReference>
<dbReference type="EMBL" id="QKZL01000020">
    <property type="protein sequence ID" value="PZX13026.1"/>
    <property type="molecule type" value="Genomic_DNA"/>
</dbReference>
<dbReference type="InterPro" id="IPR013786">
    <property type="entry name" value="AcylCoA_DH/ox_N"/>
</dbReference>
<protein>
    <recommendedName>
        <fullName evidence="3">Medium-chain specific acyl-CoA dehydrogenase, mitochondrial</fullName>
    </recommendedName>
</protein>
<evidence type="ECO:0000313" key="11">
    <source>
        <dbReference type="EMBL" id="PZX13026.1"/>
    </source>
</evidence>
<dbReference type="InterPro" id="IPR046373">
    <property type="entry name" value="Acyl-CoA_Oxase/DH_mid-dom_sf"/>
</dbReference>
<dbReference type="Gene3D" id="1.10.540.10">
    <property type="entry name" value="Acyl-CoA dehydrogenase/oxidase, N-terminal domain"/>
    <property type="match status" value="1"/>
</dbReference>
<dbReference type="InterPro" id="IPR037069">
    <property type="entry name" value="AcylCoA_DH/ox_N_sf"/>
</dbReference>
<dbReference type="Pfam" id="PF00441">
    <property type="entry name" value="Acyl-CoA_dh_1"/>
    <property type="match status" value="1"/>
</dbReference>
<dbReference type="FunFam" id="2.40.110.10:FF:000002">
    <property type="entry name" value="Acyl-CoA dehydrogenase fadE12"/>
    <property type="match status" value="1"/>
</dbReference>
<evidence type="ECO:0000256" key="4">
    <source>
        <dbReference type="ARBA" id="ARBA00022630"/>
    </source>
</evidence>
<dbReference type="InterPro" id="IPR006089">
    <property type="entry name" value="Acyl-CoA_DH_CS"/>
</dbReference>
<dbReference type="PANTHER" id="PTHR48083">
    <property type="entry name" value="MEDIUM-CHAIN SPECIFIC ACYL-COA DEHYDROGENASE, MITOCHONDRIAL-RELATED"/>
    <property type="match status" value="1"/>
</dbReference>
<dbReference type="InterPro" id="IPR009075">
    <property type="entry name" value="AcylCo_DH/oxidase_C"/>
</dbReference>
<dbReference type="Proteomes" id="UP000248916">
    <property type="component" value="Unassembled WGS sequence"/>
</dbReference>
<accession>A0A2W7NIL8</accession>
<dbReference type="GO" id="GO:0003995">
    <property type="term" value="F:acyl-CoA dehydrogenase activity"/>
    <property type="evidence" value="ECO:0007669"/>
    <property type="project" value="InterPro"/>
</dbReference>
<evidence type="ECO:0000259" key="10">
    <source>
        <dbReference type="Pfam" id="PF02771"/>
    </source>
</evidence>
<dbReference type="FunFam" id="1.20.140.10:FF:000001">
    <property type="entry name" value="Acyl-CoA dehydrogenase"/>
    <property type="match status" value="1"/>
</dbReference>
<evidence type="ECO:0000256" key="7">
    <source>
        <dbReference type="RuleBase" id="RU362125"/>
    </source>
</evidence>
<dbReference type="AlphaFoldDB" id="A0A2W7NIL8"/>
<evidence type="ECO:0000256" key="1">
    <source>
        <dbReference type="ARBA" id="ARBA00001974"/>
    </source>
</evidence>
<dbReference type="InterPro" id="IPR050741">
    <property type="entry name" value="Acyl-CoA_dehydrogenase"/>
</dbReference>
<proteinExistence type="inferred from homology"/>
<feature type="domain" description="Acyl-CoA oxidase/dehydrogenase middle" evidence="9">
    <location>
        <begin position="142"/>
        <end position="233"/>
    </location>
</feature>
<sequence>MDQQMEADADRALGAWEMPEEFEMLRTTARRFMKDEVLPREERLEHDAYAFPDGELSELQRRAREIGLWCVQTPAEYGGAGLNLLAQCVVAEESSQCRMGAYIPAGGAFGFDPPNVIFKGTSDQIEKYARPIIEGGGKTFVAISEPSGGSDPARSIQTRAVRDGNHYVLNGTKVWISGASQAEWGIVYARTGSEKARGNITAFIVERDTPGLTQTRIPVIRSYSPYELTFEDVRVPIENRLGEEGEGFKLAEEWLVHGRVPYAAATLGIAEASLRMAIEWAKDRYLFKSALAEKQAVQWMIADSEIELRAAKLMVYQAAWRADLGRDIKVDASMAKVLATETAGRIVDRCIQIHGGMGVACEMPLERWYREMRIKRIGEGPSEVHRMVVARDILGSPNRRSSAA</sequence>
<dbReference type="PANTHER" id="PTHR48083:SF2">
    <property type="entry name" value="MEDIUM-CHAIN SPECIFIC ACYL-COA DEHYDROGENASE, MITOCHONDRIAL"/>
    <property type="match status" value="1"/>
</dbReference>
<evidence type="ECO:0000256" key="6">
    <source>
        <dbReference type="ARBA" id="ARBA00023002"/>
    </source>
</evidence>
<gene>
    <name evidence="11" type="ORF">LX81_03403</name>
</gene>
<dbReference type="InterPro" id="IPR006091">
    <property type="entry name" value="Acyl-CoA_Oxase/DH_mid-dom"/>
</dbReference>
<dbReference type="Pfam" id="PF02771">
    <property type="entry name" value="Acyl-CoA_dh_N"/>
    <property type="match status" value="1"/>
</dbReference>
<keyword evidence="12" id="KW-1185">Reference proteome</keyword>
<dbReference type="PROSITE" id="PS00073">
    <property type="entry name" value="ACYL_COA_DH_2"/>
    <property type="match status" value="1"/>
</dbReference>
<dbReference type="GO" id="GO:0033539">
    <property type="term" value="P:fatty acid beta-oxidation using acyl-CoA dehydrogenase"/>
    <property type="evidence" value="ECO:0007669"/>
    <property type="project" value="TreeGrafter"/>
</dbReference>
<dbReference type="GO" id="GO:0005737">
    <property type="term" value="C:cytoplasm"/>
    <property type="evidence" value="ECO:0007669"/>
    <property type="project" value="TreeGrafter"/>
</dbReference>
<dbReference type="GO" id="GO:0050660">
    <property type="term" value="F:flavin adenine dinucleotide binding"/>
    <property type="evidence" value="ECO:0007669"/>
    <property type="project" value="InterPro"/>
</dbReference>
<evidence type="ECO:0000256" key="5">
    <source>
        <dbReference type="ARBA" id="ARBA00022827"/>
    </source>
</evidence>
<feature type="domain" description="Acyl-CoA dehydrogenase/oxidase C-terminal" evidence="8">
    <location>
        <begin position="245"/>
        <end position="393"/>
    </location>
</feature>
<dbReference type="RefSeq" id="WP_234822663.1">
    <property type="nucleotide sequence ID" value="NZ_QKZL01000020.1"/>
</dbReference>
<evidence type="ECO:0000313" key="12">
    <source>
        <dbReference type="Proteomes" id="UP000248916"/>
    </source>
</evidence>
<evidence type="ECO:0000256" key="2">
    <source>
        <dbReference type="ARBA" id="ARBA00009347"/>
    </source>
</evidence>
<dbReference type="InterPro" id="IPR036250">
    <property type="entry name" value="AcylCo_DH-like_C"/>
</dbReference>
<comment type="caution">
    <text evidence="11">The sequence shown here is derived from an EMBL/GenBank/DDBJ whole genome shotgun (WGS) entry which is preliminary data.</text>
</comment>
<comment type="cofactor">
    <cofactor evidence="1 7">
        <name>FAD</name>
        <dbReference type="ChEBI" id="CHEBI:57692"/>
    </cofactor>
</comment>
<comment type="similarity">
    <text evidence="2 7">Belongs to the acyl-CoA dehydrogenase family.</text>
</comment>
<dbReference type="SUPFAM" id="SSF47203">
    <property type="entry name" value="Acyl-CoA dehydrogenase C-terminal domain-like"/>
    <property type="match status" value="1"/>
</dbReference>
<keyword evidence="5 7" id="KW-0274">FAD</keyword>
<dbReference type="Pfam" id="PF02770">
    <property type="entry name" value="Acyl-CoA_dh_M"/>
    <property type="match status" value="1"/>
</dbReference>
<reference evidence="11 12" key="1">
    <citation type="submission" date="2018-06" db="EMBL/GenBank/DDBJ databases">
        <title>Genomic Encyclopedia of Archaeal and Bacterial Type Strains, Phase II (KMG-II): from individual species to whole genera.</title>
        <authorList>
            <person name="Goeker M."/>
        </authorList>
    </citation>
    <scope>NUCLEOTIDE SEQUENCE [LARGE SCALE GENOMIC DNA]</scope>
    <source>
        <strain evidence="11 12">DSM 22009</strain>
    </source>
</reference>
<keyword evidence="4 7" id="KW-0285">Flavoprotein</keyword>
<organism evidence="11 12">
    <name type="scientific">Palleronia aestuarii</name>
    <dbReference type="NCBI Taxonomy" id="568105"/>
    <lineage>
        <taxon>Bacteria</taxon>
        <taxon>Pseudomonadati</taxon>
        <taxon>Pseudomonadota</taxon>
        <taxon>Alphaproteobacteria</taxon>
        <taxon>Rhodobacterales</taxon>
        <taxon>Roseobacteraceae</taxon>
        <taxon>Palleronia</taxon>
    </lineage>
</organism>
<dbReference type="Gene3D" id="1.20.140.10">
    <property type="entry name" value="Butyryl-CoA Dehydrogenase, subunit A, domain 3"/>
    <property type="match status" value="1"/>
</dbReference>
<keyword evidence="6 7" id="KW-0560">Oxidoreductase</keyword>
<dbReference type="SUPFAM" id="SSF56645">
    <property type="entry name" value="Acyl-CoA dehydrogenase NM domain-like"/>
    <property type="match status" value="1"/>
</dbReference>
<feature type="domain" description="Acyl-CoA dehydrogenase/oxidase N-terminal" evidence="10">
    <location>
        <begin position="20"/>
        <end position="135"/>
    </location>
</feature>
<evidence type="ECO:0000259" key="8">
    <source>
        <dbReference type="Pfam" id="PF00441"/>
    </source>
</evidence>
<evidence type="ECO:0000259" key="9">
    <source>
        <dbReference type="Pfam" id="PF02770"/>
    </source>
</evidence>
<evidence type="ECO:0000256" key="3">
    <source>
        <dbReference type="ARBA" id="ARBA00019125"/>
    </source>
</evidence>